<proteinExistence type="predicted"/>
<dbReference type="InterPro" id="IPR007138">
    <property type="entry name" value="ABM_dom"/>
</dbReference>
<dbReference type="Proteomes" id="UP000027778">
    <property type="component" value="Unassembled WGS sequence"/>
</dbReference>
<dbReference type="PANTHER" id="PTHR37811:SF2">
    <property type="entry name" value="ABM DOMAIN-CONTAINING PROTEIN"/>
    <property type="match status" value="1"/>
</dbReference>
<accession>A0A073KDL9</accession>
<protein>
    <recommendedName>
        <fullName evidence="1">ABM domain-containing protein</fullName>
    </recommendedName>
</protein>
<dbReference type="OrthoDB" id="9798439at2"/>
<dbReference type="SUPFAM" id="SSF54909">
    <property type="entry name" value="Dimeric alpha+beta barrel"/>
    <property type="match status" value="1"/>
</dbReference>
<reference evidence="2 3" key="1">
    <citation type="submission" date="2014-06" db="EMBL/GenBank/DDBJ databases">
        <title>Draft genome sequence of Bacillus gaemokensis JCM 15801 (MCCC 1A00707).</title>
        <authorList>
            <person name="Lai Q."/>
            <person name="Liu Y."/>
            <person name="Shao Z."/>
        </authorList>
    </citation>
    <scope>NUCLEOTIDE SEQUENCE [LARGE SCALE GENOMIC DNA]</scope>
    <source>
        <strain evidence="2 3">JCM 15801</strain>
    </source>
</reference>
<dbReference type="PANTHER" id="PTHR37811">
    <property type="entry name" value="BLL5343 PROTEIN"/>
    <property type="match status" value="1"/>
</dbReference>
<evidence type="ECO:0000313" key="3">
    <source>
        <dbReference type="Proteomes" id="UP000027778"/>
    </source>
</evidence>
<gene>
    <name evidence="2" type="ORF">BAGA_23785</name>
</gene>
<evidence type="ECO:0000313" key="2">
    <source>
        <dbReference type="EMBL" id="KEK24690.1"/>
    </source>
</evidence>
<feature type="domain" description="ABM" evidence="1">
    <location>
        <begin position="25"/>
        <end position="83"/>
    </location>
</feature>
<dbReference type="InterPro" id="IPR052936">
    <property type="entry name" value="Jasmonate_Hydroxylase-like"/>
</dbReference>
<dbReference type="eggNOG" id="COG2329">
    <property type="taxonomic scope" value="Bacteria"/>
</dbReference>
<organism evidence="2 3">
    <name type="scientific">Bacillus gaemokensis</name>
    <dbReference type="NCBI Taxonomy" id="574375"/>
    <lineage>
        <taxon>Bacteria</taxon>
        <taxon>Bacillati</taxon>
        <taxon>Bacillota</taxon>
        <taxon>Bacilli</taxon>
        <taxon>Bacillales</taxon>
        <taxon>Bacillaceae</taxon>
        <taxon>Bacillus</taxon>
        <taxon>Bacillus cereus group</taxon>
    </lineage>
</organism>
<dbReference type="RefSeq" id="WP_033674055.1">
    <property type="nucleotide sequence ID" value="NZ_JOTM01000005.1"/>
</dbReference>
<comment type="caution">
    <text evidence="2">The sequence shown here is derived from an EMBL/GenBank/DDBJ whole genome shotgun (WGS) entry which is preliminary data.</text>
</comment>
<dbReference type="Pfam" id="PF03992">
    <property type="entry name" value="ABM"/>
    <property type="match status" value="1"/>
</dbReference>
<sequence>MNNSKQYSKPYYAVIFTSQLSKDTTDYNDVAEEMEKLAKQQPGFIDVESVRDASGLGITISYWESLEAIKHWRENAAHTAARKRGREQWYESFHMKICVVERKYNFQRKGL</sequence>
<dbReference type="STRING" id="574375.AZF08_08920"/>
<dbReference type="AlphaFoldDB" id="A0A073KDL9"/>
<keyword evidence="3" id="KW-1185">Reference proteome</keyword>
<dbReference type="Gene3D" id="3.30.70.100">
    <property type="match status" value="1"/>
</dbReference>
<dbReference type="EMBL" id="JOTM01000005">
    <property type="protein sequence ID" value="KEK24690.1"/>
    <property type="molecule type" value="Genomic_DNA"/>
</dbReference>
<dbReference type="InterPro" id="IPR011008">
    <property type="entry name" value="Dimeric_a/b-barrel"/>
</dbReference>
<name>A0A073KDL9_9BACI</name>
<evidence type="ECO:0000259" key="1">
    <source>
        <dbReference type="Pfam" id="PF03992"/>
    </source>
</evidence>